<gene>
    <name evidence="1" type="ORF">SARC_12389</name>
</gene>
<reference evidence="1 2" key="1">
    <citation type="submission" date="2011-02" db="EMBL/GenBank/DDBJ databases">
        <title>The Genome Sequence of Sphaeroforma arctica JP610.</title>
        <authorList>
            <consortium name="The Broad Institute Genome Sequencing Platform"/>
            <person name="Russ C."/>
            <person name="Cuomo C."/>
            <person name="Young S.K."/>
            <person name="Zeng Q."/>
            <person name="Gargeya S."/>
            <person name="Alvarado L."/>
            <person name="Berlin A."/>
            <person name="Chapman S.B."/>
            <person name="Chen Z."/>
            <person name="Freedman E."/>
            <person name="Gellesch M."/>
            <person name="Goldberg J."/>
            <person name="Griggs A."/>
            <person name="Gujja S."/>
            <person name="Heilman E."/>
            <person name="Heiman D."/>
            <person name="Howarth C."/>
            <person name="Mehta T."/>
            <person name="Neiman D."/>
            <person name="Pearson M."/>
            <person name="Roberts A."/>
            <person name="Saif S."/>
            <person name="Shea T."/>
            <person name="Shenoy N."/>
            <person name="Sisk P."/>
            <person name="Stolte C."/>
            <person name="Sykes S."/>
            <person name="White J."/>
            <person name="Yandava C."/>
            <person name="Burger G."/>
            <person name="Gray M.W."/>
            <person name="Holland P.W.H."/>
            <person name="King N."/>
            <person name="Lang F.B.F."/>
            <person name="Roger A.J."/>
            <person name="Ruiz-Trillo I."/>
            <person name="Haas B."/>
            <person name="Nusbaum C."/>
            <person name="Birren B."/>
        </authorList>
    </citation>
    <scope>NUCLEOTIDE SEQUENCE [LARGE SCALE GENOMIC DNA]</scope>
    <source>
        <strain evidence="1 2">JP610</strain>
    </source>
</reference>
<keyword evidence="2" id="KW-1185">Reference proteome</keyword>
<dbReference type="GeneID" id="25912893"/>
<sequence>MESKPETMGEQESVTVQGKFGGFALKSKAEVKLQPASTVLGVKAHFTDDRQSEQKITSLSKDVQPEKKQALVIPMVQNAADVTMAAAAASLLLDAQRDGTDQPETGDKMVLPLLQKNNLVTKGP</sequence>
<proteinExistence type="predicted"/>
<dbReference type="AlphaFoldDB" id="A0A0L0FE95"/>
<accession>A0A0L0FE95</accession>
<evidence type="ECO:0000313" key="2">
    <source>
        <dbReference type="Proteomes" id="UP000054560"/>
    </source>
</evidence>
<dbReference type="RefSeq" id="XP_014148979.1">
    <property type="nucleotide sequence ID" value="XM_014293504.1"/>
</dbReference>
<feature type="non-terminal residue" evidence="1">
    <location>
        <position position="124"/>
    </location>
</feature>
<protein>
    <submittedName>
        <fullName evidence="1">Uncharacterized protein</fullName>
    </submittedName>
</protein>
<evidence type="ECO:0000313" key="1">
    <source>
        <dbReference type="EMBL" id="KNC75077.1"/>
    </source>
</evidence>
<dbReference type="Proteomes" id="UP000054560">
    <property type="component" value="Unassembled WGS sequence"/>
</dbReference>
<name>A0A0L0FE95_9EUKA</name>
<organism evidence="1 2">
    <name type="scientific">Sphaeroforma arctica JP610</name>
    <dbReference type="NCBI Taxonomy" id="667725"/>
    <lineage>
        <taxon>Eukaryota</taxon>
        <taxon>Ichthyosporea</taxon>
        <taxon>Ichthyophonida</taxon>
        <taxon>Sphaeroforma</taxon>
    </lineage>
</organism>
<dbReference type="EMBL" id="KQ243864">
    <property type="protein sequence ID" value="KNC75077.1"/>
    <property type="molecule type" value="Genomic_DNA"/>
</dbReference>